<evidence type="ECO:0000313" key="2">
    <source>
        <dbReference type="EMBL" id="GGR41835.1"/>
    </source>
</evidence>
<dbReference type="Pfam" id="PF00550">
    <property type="entry name" value="PP-binding"/>
    <property type="match status" value="1"/>
</dbReference>
<dbReference type="InterPro" id="IPR009081">
    <property type="entry name" value="PP-bd_ACP"/>
</dbReference>
<keyword evidence="3" id="KW-1185">Reference proteome</keyword>
<dbReference type="PROSITE" id="PS50075">
    <property type="entry name" value="CARRIER"/>
    <property type="match status" value="1"/>
</dbReference>
<reference evidence="2" key="1">
    <citation type="journal article" date="2014" name="Int. J. Syst. Evol. Microbiol.">
        <title>Complete genome sequence of Corynebacterium casei LMG S-19264T (=DSM 44701T), isolated from a smear-ripened cheese.</title>
        <authorList>
            <consortium name="US DOE Joint Genome Institute (JGI-PGF)"/>
            <person name="Walter F."/>
            <person name="Albersmeier A."/>
            <person name="Kalinowski J."/>
            <person name="Ruckert C."/>
        </authorList>
    </citation>
    <scope>NUCLEOTIDE SEQUENCE</scope>
    <source>
        <strain evidence="2">JCM 4346</strain>
    </source>
</reference>
<dbReference type="RefSeq" id="WP_189941728.1">
    <property type="nucleotide sequence ID" value="NZ_BMSX01000019.1"/>
</dbReference>
<evidence type="ECO:0000313" key="3">
    <source>
        <dbReference type="Proteomes" id="UP000658320"/>
    </source>
</evidence>
<dbReference type="SUPFAM" id="SSF47336">
    <property type="entry name" value="ACP-like"/>
    <property type="match status" value="1"/>
</dbReference>
<dbReference type="Gene3D" id="1.10.1200.10">
    <property type="entry name" value="ACP-like"/>
    <property type="match status" value="1"/>
</dbReference>
<comment type="caution">
    <text evidence="2">The sequence shown here is derived from an EMBL/GenBank/DDBJ whole genome shotgun (WGS) entry which is preliminary data.</text>
</comment>
<dbReference type="InterPro" id="IPR036736">
    <property type="entry name" value="ACP-like_sf"/>
</dbReference>
<dbReference type="Proteomes" id="UP000658320">
    <property type="component" value="Unassembled WGS sequence"/>
</dbReference>
<gene>
    <name evidence="2" type="ORF">GCM10010251_68300</name>
</gene>
<sequence length="81" mass="8720">MSATYDKLVDLLVGRFAVERTEIGPDVTFRELEMDSLFLVELVLVIQSEFGVGLDEDAASPDDTVAQAAELIESRTAAAAS</sequence>
<proteinExistence type="predicted"/>
<accession>A0A918FJC4</accession>
<name>A0A918FJC4_9ACTN</name>
<organism evidence="2 3">
    <name type="scientific">Streptomyces aurantiogriseus</name>
    <dbReference type="NCBI Taxonomy" id="66870"/>
    <lineage>
        <taxon>Bacteria</taxon>
        <taxon>Bacillati</taxon>
        <taxon>Actinomycetota</taxon>
        <taxon>Actinomycetes</taxon>
        <taxon>Kitasatosporales</taxon>
        <taxon>Streptomycetaceae</taxon>
        <taxon>Streptomyces</taxon>
    </lineage>
</organism>
<evidence type="ECO:0000259" key="1">
    <source>
        <dbReference type="PROSITE" id="PS50075"/>
    </source>
</evidence>
<dbReference type="AlphaFoldDB" id="A0A918FJC4"/>
<dbReference type="EMBL" id="BMSX01000019">
    <property type="protein sequence ID" value="GGR41835.1"/>
    <property type="molecule type" value="Genomic_DNA"/>
</dbReference>
<protein>
    <submittedName>
        <fullName evidence="2">Acyl carrier protein</fullName>
    </submittedName>
</protein>
<reference evidence="2" key="2">
    <citation type="submission" date="2020-09" db="EMBL/GenBank/DDBJ databases">
        <authorList>
            <person name="Sun Q."/>
            <person name="Ohkuma M."/>
        </authorList>
    </citation>
    <scope>NUCLEOTIDE SEQUENCE</scope>
    <source>
        <strain evidence="2">JCM 4346</strain>
    </source>
</reference>
<feature type="domain" description="Carrier" evidence="1">
    <location>
        <begin position="1"/>
        <end position="76"/>
    </location>
</feature>